<gene>
    <name evidence="2" type="ORF">EGW08_006069</name>
</gene>
<feature type="compositionally biased region" description="Polar residues" evidence="1">
    <location>
        <begin position="858"/>
        <end position="882"/>
    </location>
</feature>
<dbReference type="OrthoDB" id="6145196at2759"/>
<proteinExistence type="predicted"/>
<feature type="compositionally biased region" description="Basic and acidic residues" evidence="1">
    <location>
        <begin position="636"/>
        <end position="645"/>
    </location>
</feature>
<evidence type="ECO:0000313" key="3">
    <source>
        <dbReference type="Proteomes" id="UP000271974"/>
    </source>
</evidence>
<evidence type="ECO:0000313" key="2">
    <source>
        <dbReference type="EMBL" id="RUS86175.1"/>
    </source>
</evidence>
<feature type="compositionally biased region" description="Basic and acidic residues" evidence="1">
    <location>
        <begin position="807"/>
        <end position="839"/>
    </location>
</feature>
<accession>A0A3S1HU40</accession>
<dbReference type="EMBL" id="RQTK01000148">
    <property type="protein sequence ID" value="RUS86175.1"/>
    <property type="molecule type" value="Genomic_DNA"/>
</dbReference>
<feature type="region of interest" description="Disordered" evidence="1">
    <location>
        <begin position="181"/>
        <end position="226"/>
    </location>
</feature>
<feature type="region of interest" description="Disordered" evidence="1">
    <location>
        <begin position="314"/>
        <end position="347"/>
    </location>
</feature>
<feature type="compositionally biased region" description="Polar residues" evidence="1">
    <location>
        <begin position="208"/>
        <end position="218"/>
    </location>
</feature>
<sequence>MCRPIATADRRASTLVYRSPEKRKGEDGAVRDGFCRPSTLAIELVTFSKVYSLLLMLSFRHGSIPCDKNWQGNRPAAPASFPAMKEEANIAMGLLTASKWQPSVLQLLPFSNNNVGVKRHAQGVPSATYSESGADREFPLLAVTRSENANARPRSKSASASASASANFPSRVLTSQVGVSERKFGQGQGQQRRLFRASSERLARGAERTSTGNAQASHGTDRHKNKLRAQSDYGISTYKRPEVVKISVSDINEQILGNNRVRSAVTLEDSMNPKLRESSNGVVRVKLNDDHGGEAEIREIRKEEETRNKALFPKSALKPTQGRWPNSGLTFWSSETGSPNTANVRGTPRNFLRARGGDVTANGLREANTAPAEIYFRKDGRRVKLNVNELPRSKTPITENDPDKLNMQHVIAFLQSSGSGDENLRRSEIETMASKIKSSQQTNSTSKRSAINGVITASPDQDGLVSIRPSHTTARTGAASPGKGIRFLSDVEDEKTPHRLSFKKAQVEDEKAAHGKPGAESMELYRKTRAGPTSSGGILQYSEFKTHSVNLSEKPGITSPGYPTLDDIHIPLSIRKIRDSAQGGDTKPFRLHRFLTLVSKGPEIKAPEKIERSAGGAAQSKNIGSRDKKRAFRKGSGNDKIDKPHMHQRRYHPDSNLYYLDVSTPFDDRPRSKVESRGSSKSRLDELEADQLRRDVQRVIRLPRAHYEADSDEEGSPYCTVPAARNKRALTLSAQGRAIKNIVAENNNKLGLAQRQANRQFVPKDTKSKEGNSDSTDNHTTSGKHAAKNTQEGNVEAIEMAATEIKTNTHEDLEPVKQAQKEKPNDSEMLLAEKPDMSTDKVSAVTFRDVLDLKSEPGGNSSSKDSPGATTEAGGTTFLTQAPPSSSPPHSLSPVNVNQQITNNAARGSPVSKKGSSMTNGSSPSPMRDHVKLSLRKEKNKTRELTYMFPVENGGLESFSPSPK</sequence>
<feature type="compositionally biased region" description="Basic and acidic residues" evidence="1">
    <location>
        <begin position="198"/>
        <end position="207"/>
    </location>
</feature>
<keyword evidence="3" id="KW-1185">Reference proteome</keyword>
<feature type="compositionally biased region" description="Polar residues" evidence="1">
    <location>
        <begin position="323"/>
        <end position="344"/>
    </location>
</feature>
<feature type="compositionally biased region" description="Basic and acidic residues" evidence="1">
    <location>
        <begin position="666"/>
        <end position="688"/>
    </location>
</feature>
<organism evidence="2 3">
    <name type="scientific">Elysia chlorotica</name>
    <name type="common">Eastern emerald elysia</name>
    <name type="synonym">Sea slug</name>
    <dbReference type="NCBI Taxonomy" id="188477"/>
    <lineage>
        <taxon>Eukaryota</taxon>
        <taxon>Metazoa</taxon>
        <taxon>Spiralia</taxon>
        <taxon>Lophotrochozoa</taxon>
        <taxon>Mollusca</taxon>
        <taxon>Gastropoda</taxon>
        <taxon>Heterobranchia</taxon>
        <taxon>Euthyneura</taxon>
        <taxon>Panpulmonata</taxon>
        <taxon>Sacoglossa</taxon>
        <taxon>Placobranchoidea</taxon>
        <taxon>Plakobranchidae</taxon>
        <taxon>Elysia</taxon>
    </lineage>
</organism>
<feature type="compositionally biased region" description="Low complexity" evidence="1">
    <location>
        <begin position="148"/>
        <end position="167"/>
    </location>
</feature>
<name>A0A3S1HU40_ELYCH</name>
<comment type="caution">
    <text evidence="2">The sequence shown here is derived from an EMBL/GenBank/DDBJ whole genome shotgun (WGS) entry which is preliminary data.</text>
</comment>
<evidence type="ECO:0000256" key="1">
    <source>
        <dbReference type="SAM" id="MobiDB-lite"/>
    </source>
</evidence>
<feature type="region of interest" description="Disordered" evidence="1">
    <location>
        <begin position="606"/>
        <end position="688"/>
    </location>
</feature>
<feature type="region of interest" description="Disordered" evidence="1">
    <location>
        <begin position="805"/>
        <end position="930"/>
    </location>
</feature>
<feature type="compositionally biased region" description="Polar residues" evidence="1">
    <location>
        <begin position="773"/>
        <end position="793"/>
    </location>
</feature>
<feature type="compositionally biased region" description="Basic and acidic residues" evidence="1">
    <location>
        <begin position="762"/>
        <end position="772"/>
    </location>
</feature>
<protein>
    <submittedName>
        <fullName evidence="2">Uncharacterized protein</fullName>
    </submittedName>
</protein>
<dbReference type="AlphaFoldDB" id="A0A3S1HU40"/>
<feature type="compositionally biased region" description="Polar residues" evidence="1">
    <location>
        <begin position="914"/>
        <end position="925"/>
    </location>
</feature>
<feature type="region of interest" description="Disordered" evidence="1">
    <location>
        <begin position="750"/>
        <end position="793"/>
    </location>
</feature>
<feature type="region of interest" description="Disordered" evidence="1">
    <location>
        <begin position="145"/>
        <end position="167"/>
    </location>
</feature>
<reference evidence="2 3" key="1">
    <citation type="submission" date="2019-01" db="EMBL/GenBank/DDBJ databases">
        <title>A draft genome assembly of the solar-powered sea slug Elysia chlorotica.</title>
        <authorList>
            <person name="Cai H."/>
            <person name="Li Q."/>
            <person name="Fang X."/>
            <person name="Li J."/>
            <person name="Curtis N.E."/>
            <person name="Altenburger A."/>
            <person name="Shibata T."/>
            <person name="Feng M."/>
            <person name="Maeda T."/>
            <person name="Schwartz J.A."/>
            <person name="Shigenobu S."/>
            <person name="Lundholm N."/>
            <person name="Nishiyama T."/>
            <person name="Yang H."/>
            <person name="Hasebe M."/>
            <person name="Li S."/>
            <person name="Pierce S.K."/>
            <person name="Wang J."/>
        </authorList>
    </citation>
    <scope>NUCLEOTIDE SEQUENCE [LARGE SCALE GENOMIC DNA]</scope>
    <source>
        <strain evidence="2">EC2010</strain>
        <tissue evidence="2">Whole organism of an adult</tissue>
    </source>
</reference>
<feature type="compositionally biased region" description="Polar residues" evidence="1">
    <location>
        <begin position="895"/>
        <end position="906"/>
    </location>
</feature>
<feature type="compositionally biased region" description="Polar residues" evidence="1">
    <location>
        <begin position="750"/>
        <end position="759"/>
    </location>
</feature>
<dbReference type="Proteomes" id="UP000271974">
    <property type="component" value="Unassembled WGS sequence"/>
</dbReference>